<dbReference type="AlphaFoldDB" id="A0A1E5WB98"/>
<dbReference type="Proteomes" id="UP000095767">
    <property type="component" value="Unassembled WGS sequence"/>
</dbReference>
<comment type="caution">
    <text evidence="2">The sequence shown here is derived from an EMBL/GenBank/DDBJ whole genome shotgun (WGS) entry which is preliminary data.</text>
</comment>
<protein>
    <recommendedName>
        <fullName evidence="1">Dirigent protein</fullName>
    </recommendedName>
</protein>
<keyword evidence="1" id="KW-0052">Apoplast</keyword>
<comment type="subunit">
    <text evidence="1">Homodimer.</text>
</comment>
<comment type="function">
    <text evidence="1">Dirigent proteins impart stereoselectivity on the phenoxy radical-coupling reaction, yielding optically active lignans from two molecules of coniferyl alcohol in the biosynthesis of lignans, flavonolignans, and alkaloids and thus plays a central role in plant secondary metabolism.</text>
</comment>
<organism evidence="2 3">
    <name type="scientific">Dichanthelium oligosanthes</name>
    <dbReference type="NCBI Taxonomy" id="888268"/>
    <lineage>
        <taxon>Eukaryota</taxon>
        <taxon>Viridiplantae</taxon>
        <taxon>Streptophyta</taxon>
        <taxon>Embryophyta</taxon>
        <taxon>Tracheophyta</taxon>
        <taxon>Spermatophyta</taxon>
        <taxon>Magnoliopsida</taxon>
        <taxon>Liliopsida</taxon>
        <taxon>Poales</taxon>
        <taxon>Poaceae</taxon>
        <taxon>PACMAD clade</taxon>
        <taxon>Panicoideae</taxon>
        <taxon>Panicodae</taxon>
        <taxon>Paniceae</taxon>
        <taxon>Dichantheliinae</taxon>
        <taxon>Dichanthelium</taxon>
    </lineage>
</organism>
<reference evidence="2 3" key="1">
    <citation type="submission" date="2016-09" db="EMBL/GenBank/DDBJ databases">
        <title>The draft genome of Dichanthelium oligosanthes: A C3 panicoid grass species.</title>
        <authorList>
            <person name="Studer A.J."/>
            <person name="Schnable J.C."/>
            <person name="Brutnell T.P."/>
        </authorList>
    </citation>
    <scope>NUCLEOTIDE SEQUENCE [LARGE SCALE GENOMIC DNA]</scope>
    <source>
        <strain evidence="3">cv. Kellogg 1175</strain>
        <tissue evidence="2">Leaf</tissue>
    </source>
</reference>
<comment type="subcellular location">
    <subcellularLocation>
        <location evidence="1">Secreted</location>
        <location evidence="1">Extracellular space</location>
        <location evidence="1">Apoplast</location>
    </subcellularLocation>
</comment>
<keyword evidence="1" id="KW-0964">Secreted</keyword>
<name>A0A1E5WB98_9POAL</name>
<sequence>MDGDRLVPSHVGVSMSWSCSSIVHSGPASPARAATCRPLVRLFGPWDAMSPWERRALPLPSPVVSCLSFAVRAVDDLLTEGLAADSPPVCRTQGTYMTGSMRRSVFVVSVTLQLTAGLYNRSTLMVAGRDDTSEAVRQLAVVGGMGKLRWAQGRLMWSTAKVESALHVVLKLNMHVSVPVPARTKAGKAEELREHTGKDALELMAPWRSTPRPWCADRCSCIPDLR</sequence>
<dbReference type="GO" id="GO:0048046">
    <property type="term" value="C:apoplast"/>
    <property type="evidence" value="ECO:0007669"/>
    <property type="project" value="UniProtKB-SubCell"/>
</dbReference>
<dbReference type="InterPro" id="IPR004265">
    <property type="entry name" value="Dirigent"/>
</dbReference>
<dbReference type="OrthoDB" id="639824at2759"/>
<keyword evidence="3" id="KW-1185">Reference proteome</keyword>
<evidence type="ECO:0000313" key="3">
    <source>
        <dbReference type="Proteomes" id="UP000095767"/>
    </source>
</evidence>
<dbReference type="Pfam" id="PF03018">
    <property type="entry name" value="Dirigent"/>
    <property type="match status" value="1"/>
</dbReference>
<dbReference type="PANTHER" id="PTHR21495">
    <property type="entry name" value="NUCLEOPORIN-RELATED"/>
    <property type="match status" value="1"/>
</dbReference>
<accession>A0A1E5WB98</accession>
<comment type="similarity">
    <text evidence="1">Belongs to the plant dirigent protein family.</text>
</comment>
<proteinExistence type="inferred from homology"/>
<gene>
    <name evidence="2" type="ORF">BAE44_0004281</name>
</gene>
<evidence type="ECO:0000256" key="1">
    <source>
        <dbReference type="RuleBase" id="RU363099"/>
    </source>
</evidence>
<evidence type="ECO:0000313" key="2">
    <source>
        <dbReference type="EMBL" id="OEL34699.1"/>
    </source>
</evidence>
<dbReference type="STRING" id="888268.A0A1E5WB98"/>
<dbReference type="EMBL" id="LWDX02014560">
    <property type="protein sequence ID" value="OEL34699.1"/>
    <property type="molecule type" value="Genomic_DNA"/>
</dbReference>